<evidence type="ECO:0000259" key="7">
    <source>
        <dbReference type="PROSITE" id="PS50894"/>
    </source>
</evidence>
<keyword evidence="6" id="KW-0175">Coiled coil</keyword>
<dbReference type="EMBL" id="JAGGNH010000001">
    <property type="protein sequence ID" value="KAJ0986404.1"/>
    <property type="molecule type" value="Genomic_DNA"/>
</dbReference>
<keyword evidence="2 5" id="KW-0902">Two-component regulatory system</keyword>
<accession>A0A9D5HRR8</accession>
<sequence>MDRSILQSQVSSMKKSLFDQGFLDEQFHQLEELQDDVSPNFVEEVVALFFRDSSRLIGVIEQAMEKHPQDCRKLETYMHQLKGSTSSIGALKVKNECTCFRECCEENNLEGCQRSFQKLKREHAVLKQRLEAYFQLLKQTGPVGKGTRSGK</sequence>
<comment type="domain">
    <text evidence="5">Histidine-containing phosphotransfer domain (HPt) contains an active histidine that mediates the phosphotransfer.</text>
</comment>
<dbReference type="GO" id="GO:0000160">
    <property type="term" value="P:phosphorelay signal transduction system"/>
    <property type="evidence" value="ECO:0007669"/>
    <property type="project" value="UniProtKB-UniRule"/>
</dbReference>
<dbReference type="GO" id="GO:0009736">
    <property type="term" value="P:cytokinin-activated signaling pathway"/>
    <property type="evidence" value="ECO:0007669"/>
    <property type="project" value="UniProtKB-KW"/>
</dbReference>
<dbReference type="PANTHER" id="PTHR28242">
    <property type="entry name" value="PHOSPHORELAY INTERMEDIATE PROTEIN YPD1"/>
    <property type="match status" value="1"/>
</dbReference>
<dbReference type="Gene3D" id="1.20.120.160">
    <property type="entry name" value="HPT domain"/>
    <property type="match status" value="1"/>
</dbReference>
<dbReference type="CDD" id="cd00088">
    <property type="entry name" value="HPT"/>
    <property type="match status" value="1"/>
</dbReference>
<dbReference type="GO" id="GO:0005829">
    <property type="term" value="C:cytosol"/>
    <property type="evidence" value="ECO:0007669"/>
    <property type="project" value="UniProtKB-SubCell"/>
</dbReference>
<dbReference type="Pfam" id="PF01627">
    <property type="entry name" value="Hpt"/>
    <property type="match status" value="1"/>
</dbReference>
<comment type="caution">
    <text evidence="8">The sequence shown here is derived from an EMBL/GenBank/DDBJ whole genome shotgun (WGS) entry which is preliminary data.</text>
</comment>
<evidence type="ECO:0000313" key="8">
    <source>
        <dbReference type="EMBL" id="KAJ0986404.1"/>
    </source>
</evidence>
<feature type="modified residue" description="Phosphohistidine" evidence="4">
    <location>
        <position position="79"/>
    </location>
</feature>
<dbReference type="GO" id="GO:0009927">
    <property type="term" value="F:histidine phosphotransfer kinase activity"/>
    <property type="evidence" value="ECO:0007669"/>
    <property type="project" value="UniProtKB-UniRule"/>
</dbReference>
<dbReference type="InterPro" id="IPR008207">
    <property type="entry name" value="Sig_transdc_His_kin_Hpt_dom"/>
</dbReference>
<dbReference type="InterPro" id="IPR045871">
    <property type="entry name" value="AHP1-5/YPD1"/>
</dbReference>
<dbReference type="Proteomes" id="UP001085076">
    <property type="component" value="Miscellaneous, Linkage group lg01"/>
</dbReference>
<dbReference type="PANTHER" id="PTHR28242:SF43">
    <property type="entry name" value="HISTIDINE-CONTAINING PHOSPHOTRANSFER PROTEIN 4"/>
    <property type="match status" value="1"/>
</dbReference>
<dbReference type="PROSITE" id="PS50894">
    <property type="entry name" value="HPT"/>
    <property type="match status" value="1"/>
</dbReference>
<evidence type="ECO:0000256" key="6">
    <source>
        <dbReference type="SAM" id="Coils"/>
    </source>
</evidence>
<protein>
    <recommendedName>
        <fullName evidence="5">Histidine-containing phosphotransfer protein</fullName>
    </recommendedName>
</protein>
<dbReference type="GO" id="GO:0005634">
    <property type="term" value="C:nucleus"/>
    <property type="evidence" value="ECO:0007669"/>
    <property type="project" value="UniProtKB-SubCell"/>
</dbReference>
<dbReference type="AlphaFoldDB" id="A0A9D5HRR8"/>
<keyword evidence="4" id="KW-0597">Phosphoprotein</keyword>
<evidence type="ECO:0000256" key="2">
    <source>
        <dbReference type="ARBA" id="ARBA00023012"/>
    </source>
</evidence>
<dbReference type="SUPFAM" id="SSF47226">
    <property type="entry name" value="Histidine-containing phosphotransfer domain, HPT domain"/>
    <property type="match status" value="1"/>
</dbReference>
<dbReference type="OrthoDB" id="1673781at2759"/>
<keyword evidence="1 5" id="KW-0932">Cytokinin signaling pathway</keyword>
<comment type="function">
    <text evidence="3">Functions as a two-component phosphorelay mediator between cytokinin sensor histidine kinases and response regulators (B-type ARRs). Plays an important role in propagating cytokinin signal transduction.</text>
</comment>
<proteinExistence type="predicted"/>
<evidence type="ECO:0000256" key="4">
    <source>
        <dbReference type="PROSITE-ProRule" id="PRU00110"/>
    </source>
</evidence>
<reference evidence="8" key="1">
    <citation type="submission" date="2021-03" db="EMBL/GenBank/DDBJ databases">
        <authorList>
            <person name="Li Z."/>
            <person name="Yang C."/>
        </authorList>
    </citation>
    <scope>NUCLEOTIDE SEQUENCE</scope>
    <source>
        <strain evidence="8">Dzin_1.0</strain>
        <tissue evidence="8">Leaf</tissue>
    </source>
</reference>
<comment type="subcellular location">
    <subcellularLocation>
        <location evidence="5">Cytoplasm</location>
        <location evidence="5">Cytosol</location>
    </subcellularLocation>
    <subcellularLocation>
        <location evidence="5">Nucleus</location>
    </subcellularLocation>
</comment>
<feature type="domain" description="HPt" evidence="7">
    <location>
        <begin position="38"/>
        <end position="133"/>
    </location>
</feature>
<comment type="function">
    <text evidence="5">Functions as a two-component phosphorelay mediators between cytokinin sensor histidine kinases and response regulators (B-type ARRs). Plays an important role in propagating cytokinin signal transduction.</text>
</comment>
<dbReference type="GO" id="GO:0043424">
    <property type="term" value="F:protein histidine kinase binding"/>
    <property type="evidence" value="ECO:0007669"/>
    <property type="project" value="UniProtKB-UniRule"/>
</dbReference>
<evidence type="ECO:0000256" key="3">
    <source>
        <dbReference type="ARBA" id="ARBA00053560"/>
    </source>
</evidence>
<reference evidence="8" key="2">
    <citation type="journal article" date="2022" name="Hortic Res">
        <title>The genome of Dioscorea zingiberensis sheds light on the biosynthesis, origin and evolution of the medicinally important diosgenin saponins.</title>
        <authorList>
            <person name="Li Y."/>
            <person name="Tan C."/>
            <person name="Li Z."/>
            <person name="Guo J."/>
            <person name="Li S."/>
            <person name="Chen X."/>
            <person name="Wang C."/>
            <person name="Dai X."/>
            <person name="Yang H."/>
            <person name="Song W."/>
            <person name="Hou L."/>
            <person name="Xu J."/>
            <person name="Tong Z."/>
            <person name="Xu A."/>
            <person name="Yuan X."/>
            <person name="Wang W."/>
            <person name="Yang Q."/>
            <person name="Chen L."/>
            <person name="Sun Z."/>
            <person name="Wang K."/>
            <person name="Pan B."/>
            <person name="Chen J."/>
            <person name="Bao Y."/>
            <person name="Liu F."/>
            <person name="Qi X."/>
            <person name="Gang D.R."/>
            <person name="Wen J."/>
            <person name="Li J."/>
        </authorList>
    </citation>
    <scope>NUCLEOTIDE SEQUENCE</scope>
    <source>
        <strain evidence="8">Dzin_1.0</strain>
    </source>
</reference>
<feature type="coiled-coil region" evidence="6">
    <location>
        <begin position="109"/>
        <end position="136"/>
    </location>
</feature>
<evidence type="ECO:0000313" key="9">
    <source>
        <dbReference type="Proteomes" id="UP001085076"/>
    </source>
</evidence>
<dbReference type="FunFam" id="1.20.120.160:FF:000005">
    <property type="entry name" value="Histidine-containing phosphotransfer protein 4"/>
    <property type="match status" value="1"/>
</dbReference>
<gene>
    <name evidence="8" type="ORF">J5N97_004760</name>
</gene>
<organism evidence="8 9">
    <name type="scientific">Dioscorea zingiberensis</name>
    <dbReference type="NCBI Taxonomy" id="325984"/>
    <lineage>
        <taxon>Eukaryota</taxon>
        <taxon>Viridiplantae</taxon>
        <taxon>Streptophyta</taxon>
        <taxon>Embryophyta</taxon>
        <taxon>Tracheophyta</taxon>
        <taxon>Spermatophyta</taxon>
        <taxon>Magnoliopsida</taxon>
        <taxon>Liliopsida</taxon>
        <taxon>Dioscoreales</taxon>
        <taxon>Dioscoreaceae</taxon>
        <taxon>Dioscorea</taxon>
    </lineage>
</organism>
<name>A0A9D5HRR8_9LILI</name>
<keyword evidence="9" id="KW-1185">Reference proteome</keyword>
<evidence type="ECO:0000256" key="5">
    <source>
        <dbReference type="RuleBase" id="RU369004"/>
    </source>
</evidence>
<evidence type="ECO:0000256" key="1">
    <source>
        <dbReference type="ARBA" id="ARBA00022864"/>
    </source>
</evidence>
<dbReference type="InterPro" id="IPR036641">
    <property type="entry name" value="HPT_dom_sf"/>
</dbReference>